<protein>
    <recommendedName>
        <fullName evidence="3">Aldehyde dehydrogenase</fullName>
    </recommendedName>
</protein>
<feature type="active site" evidence="4">
    <location>
        <position position="274"/>
    </location>
</feature>
<dbReference type="PANTHER" id="PTHR11699">
    <property type="entry name" value="ALDEHYDE DEHYDROGENASE-RELATED"/>
    <property type="match status" value="1"/>
</dbReference>
<dbReference type="CDD" id="cd07099">
    <property type="entry name" value="ALDH_DDALDH"/>
    <property type="match status" value="1"/>
</dbReference>
<evidence type="ECO:0000259" key="7">
    <source>
        <dbReference type="Pfam" id="PF00171"/>
    </source>
</evidence>
<dbReference type="InterPro" id="IPR015590">
    <property type="entry name" value="Aldehyde_DH_dom"/>
</dbReference>
<gene>
    <name evidence="8" type="ORF">GCM10010251_46800</name>
</gene>
<dbReference type="GO" id="GO:0006081">
    <property type="term" value="P:aldehyde metabolic process"/>
    <property type="evidence" value="ECO:0007669"/>
    <property type="project" value="InterPro"/>
</dbReference>
<dbReference type="InterPro" id="IPR016162">
    <property type="entry name" value="Ald_DH_N"/>
</dbReference>
<keyword evidence="9" id="KW-1185">Reference proteome</keyword>
<dbReference type="SUPFAM" id="SSF53720">
    <property type="entry name" value="ALDH-like"/>
    <property type="match status" value="1"/>
</dbReference>
<evidence type="ECO:0000256" key="6">
    <source>
        <dbReference type="RuleBase" id="RU003345"/>
    </source>
</evidence>
<evidence type="ECO:0000256" key="4">
    <source>
        <dbReference type="PIRSR" id="PIRSR036492-1"/>
    </source>
</evidence>
<sequence length="497" mass="51607">MTDTTLPTARFTSYSPVTGKPLAEYPVEGPEQIAEAVHRARRAAARWAALPAARRREHLLRWKRRLASSMDTVVATVSAETGKLRGDAELEMILALEHLSWAARNAGRVLRRRRIRTGLLAVNQGATVVHRPLGVIGVIGPWNYPVFTPVGSIGYALAAGNAVVFKPSEYTPGTGVLLAELFDAAVPEYAGLFTTVTGAAATGEALARSRVDKVAFTGSPGTARKVMAVCAESLTPLLAECGGKDAVIVAADADLDAAADAIVWGAMANAGQTCAGVERVYAVREVHQALCDKVVERAGALHPGAGPDAAYGPMTMPGQAAVVERHVKEAVGAGARAVLGGGEPVSAEGVGPVVLVDVPEHSAAMTEETFGPTVAINSVADLSEAVRRANASRYALGASVFTRRRRAGAVVASQLRAGAVSVNSVLGFAAVPALPFGGSGDSGFGRIHGADGLRAFTAPQSVTVQRFTPPVNLTSFTAPAAAKTRVISLVRTLHERR</sequence>
<feature type="active site" evidence="4 5">
    <location>
        <position position="240"/>
    </location>
</feature>
<dbReference type="InterPro" id="IPR012394">
    <property type="entry name" value="Aldehyde_DH_NAD(P)"/>
</dbReference>
<keyword evidence="2 3" id="KW-0560">Oxidoreductase</keyword>
<dbReference type="GO" id="GO:0016620">
    <property type="term" value="F:oxidoreductase activity, acting on the aldehyde or oxo group of donors, NAD or NADP as acceptor"/>
    <property type="evidence" value="ECO:0007669"/>
    <property type="project" value="InterPro"/>
</dbReference>
<dbReference type="Gene3D" id="3.40.605.10">
    <property type="entry name" value="Aldehyde Dehydrogenase, Chain A, domain 1"/>
    <property type="match status" value="1"/>
</dbReference>
<dbReference type="EMBL" id="BMSX01000011">
    <property type="protein sequence ID" value="GGR25500.1"/>
    <property type="molecule type" value="Genomic_DNA"/>
</dbReference>
<dbReference type="PIRSF" id="PIRSF036492">
    <property type="entry name" value="ALDH"/>
    <property type="match status" value="1"/>
</dbReference>
<dbReference type="PROSITE" id="PS00687">
    <property type="entry name" value="ALDEHYDE_DEHYDR_GLU"/>
    <property type="match status" value="1"/>
</dbReference>
<organism evidence="8 9">
    <name type="scientific">Streptomyces aurantiogriseus</name>
    <dbReference type="NCBI Taxonomy" id="66870"/>
    <lineage>
        <taxon>Bacteria</taxon>
        <taxon>Bacillati</taxon>
        <taxon>Actinomycetota</taxon>
        <taxon>Actinomycetes</taxon>
        <taxon>Kitasatosporales</taxon>
        <taxon>Streptomycetaceae</taxon>
        <taxon>Streptomyces</taxon>
    </lineage>
</organism>
<reference evidence="8" key="2">
    <citation type="submission" date="2020-09" db="EMBL/GenBank/DDBJ databases">
        <authorList>
            <person name="Sun Q."/>
            <person name="Ohkuma M."/>
        </authorList>
    </citation>
    <scope>NUCLEOTIDE SEQUENCE</scope>
    <source>
        <strain evidence="8">JCM 4346</strain>
    </source>
</reference>
<dbReference type="Pfam" id="PF00171">
    <property type="entry name" value="Aldedh"/>
    <property type="match status" value="1"/>
</dbReference>
<name>A0A918CIE9_9ACTN</name>
<dbReference type="AlphaFoldDB" id="A0A918CIE9"/>
<evidence type="ECO:0000256" key="2">
    <source>
        <dbReference type="ARBA" id="ARBA00023002"/>
    </source>
</evidence>
<accession>A0A918CIE9</accession>
<reference evidence="8" key="1">
    <citation type="journal article" date="2014" name="Int. J. Syst. Evol. Microbiol.">
        <title>Complete genome sequence of Corynebacterium casei LMG S-19264T (=DSM 44701T), isolated from a smear-ripened cheese.</title>
        <authorList>
            <consortium name="US DOE Joint Genome Institute (JGI-PGF)"/>
            <person name="Walter F."/>
            <person name="Albersmeier A."/>
            <person name="Kalinowski J."/>
            <person name="Ruckert C."/>
        </authorList>
    </citation>
    <scope>NUCLEOTIDE SEQUENCE</scope>
    <source>
        <strain evidence="8">JCM 4346</strain>
    </source>
</reference>
<proteinExistence type="inferred from homology"/>
<comment type="caution">
    <text evidence="8">The sequence shown here is derived from an EMBL/GenBank/DDBJ whole genome shotgun (WGS) entry which is preliminary data.</text>
</comment>
<evidence type="ECO:0000256" key="3">
    <source>
        <dbReference type="PIRNR" id="PIRNR036492"/>
    </source>
</evidence>
<dbReference type="Gene3D" id="3.40.309.10">
    <property type="entry name" value="Aldehyde Dehydrogenase, Chain A, domain 2"/>
    <property type="match status" value="1"/>
</dbReference>
<comment type="similarity">
    <text evidence="1 3 6">Belongs to the aldehyde dehydrogenase family.</text>
</comment>
<dbReference type="RefSeq" id="WP_189939643.1">
    <property type="nucleotide sequence ID" value="NZ_BMSX01000011.1"/>
</dbReference>
<evidence type="ECO:0000256" key="1">
    <source>
        <dbReference type="ARBA" id="ARBA00009986"/>
    </source>
</evidence>
<evidence type="ECO:0000313" key="9">
    <source>
        <dbReference type="Proteomes" id="UP000658320"/>
    </source>
</evidence>
<evidence type="ECO:0000313" key="8">
    <source>
        <dbReference type="EMBL" id="GGR25500.1"/>
    </source>
</evidence>
<dbReference type="InterPro" id="IPR016163">
    <property type="entry name" value="Ald_DH_C"/>
</dbReference>
<dbReference type="Proteomes" id="UP000658320">
    <property type="component" value="Unassembled WGS sequence"/>
</dbReference>
<evidence type="ECO:0000256" key="5">
    <source>
        <dbReference type="PROSITE-ProRule" id="PRU10007"/>
    </source>
</evidence>
<dbReference type="InterPro" id="IPR029510">
    <property type="entry name" value="Ald_DH_CS_GLU"/>
</dbReference>
<dbReference type="InterPro" id="IPR016161">
    <property type="entry name" value="Ald_DH/histidinol_DH"/>
</dbReference>
<feature type="domain" description="Aldehyde dehydrogenase" evidence="7">
    <location>
        <begin position="10"/>
        <end position="462"/>
    </location>
</feature>